<dbReference type="EMBL" id="JBCHKQ010000004">
    <property type="protein sequence ID" value="MEM5948564.1"/>
    <property type="molecule type" value="Genomic_DNA"/>
</dbReference>
<dbReference type="Gene3D" id="3.30.420.40">
    <property type="match status" value="1"/>
</dbReference>
<dbReference type="PANTHER" id="PTHR11735:SF11">
    <property type="entry name" value="TRNA THREONYLCARBAMOYLADENOSINE BIOSYNTHESIS PROTEIN TSAB"/>
    <property type="match status" value="1"/>
</dbReference>
<evidence type="ECO:0000313" key="3">
    <source>
        <dbReference type="Proteomes" id="UP001466331"/>
    </source>
</evidence>
<dbReference type="Pfam" id="PF00814">
    <property type="entry name" value="TsaD"/>
    <property type="match status" value="1"/>
</dbReference>
<sequence>MKILAIDTTTSLLSVAAGDRNSFSISELYGGLRHAENLPSVVEKVCSNMGLVLQDFSLLGVCLGPGSFTGLRIGLAFIKGLSASLSVPFIGINSLDVYASACSYIDLPVLSVVDARKKRFYAALYMSGERISDYLDADRDVLCSLIEPYKRVFLTGPDAGILKYRWFEGDDRFILLSSVVMGPGVSLINMTESVYKSHGAAPANTEPFYLRLSEAEIGITRSKTIS</sequence>
<dbReference type="Proteomes" id="UP001466331">
    <property type="component" value="Unassembled WGS sequence"/>
</dbReference>
<accession>A0ABU9UD13</accession>
<dbReference type="InterPro" id="IPR043129">
    <property type="entry name" value="ATPase_NBD"/>
</dbReference>
<name>A0ABU9UD13_9SPIR</name>
<dbReference type="RefSeq" id="WP_420070015.1">
    <property type="nucleotide sequence ID" value="NZ_JBCHKQ010000004.1"/>
</dbReference>
<dbReference type="InterPro" id="IPR000905">
    <property type="entry name" value="Gcp-like_dom"/>
</dbReference>
<evidence type="ECO:0000259" key="1">
    <source>
        <dbReference type="Pfam" id="PF00814"/>
    </source>
</evidence>
<dbReference type="GO" id="GO:0061711">
    <property type="term" value="F:tRNA N(6)-L-threonylcarbamoyladenine synthase activity"/>
    <property type="evidence" value="ECO:0007669"/>
    <property type="project" value="UniProtKB-EC"/>
</dbReference>
<dbReference type="PANTHER" id="PTHR11735">
    <property type="entry name" value="TRNA N6-ADENOSINE THREONYLCARBAMOYLTRANSFERASE"/>
    <property type="match status" value="1"/>
</dbReference>
<keyword evidence="3" id="KW-1185">Reference proteome</keyword>
<dbReference type="Gene3D" id="3.30.420.200">
    <property type="match status" value="1"/>
</dbReference>
<organism evidence="2 3">
    <name type="scientific">Rarispira pelagica</name>
    <dbReference type="NCBI Taxonomy" id="3141764"/>
    <lineage>
        <taxon>Bacteria</taxon>
        <taxon>Pseudomonadati</taxon>
        <taxon>Spirochaetota</taxon>
        <taxon>Spirochaetia</taxon>
        <taxon>Winmispirales</taxon>
        <taxon>Winmispiraceae</taxon>
        <taxon>Rarispira</taxon>
    </lineage>
</organism>
<dbReference type="SUPFAM" id="SSF53067">
    <property type="entry name" value="Actin-like ATPase domain"/>
    <property type="match status" value="1"/>
</dbReference>
<feature type="domain" description="Gcp-like" evidence="1">
    <location>
        <begin position="33"/>
        <end position="133"/>
    </location>
</feature>
<dbReference type="EC" id="2.3.1.234" evidence="2"/>
<protein>
    <submittedName>
        <fullName evidence="2">tRNA (Adenosine(37)-N6)-threonylcarbamoyltransferase complex dimerization subunit type 1 TsaB</fullName>
        <ecNumber evidence="2">2.3.1.234</ecNumber>
    </submittedName>
</protein>
<reference evidence="2 3" key="1">
    <citation type="submission" date="2024-03" db="EMBL/GenBank/DDBJ databases">
        <title>Ignisphaera cupida sp. nov., a hyperthermophilic hydrolytic archaeon from a hot spring of Kamchatka, and proposal of Ignisphaeraceae fam. nov.</title>
        <authorList>
            <person name="Podosokorskaya O.A."/>
            <person name="Elcheninov A.G."/>
            <person name="Maltseva A.I."/>
            <person name="Zayulina K.S."/>
            <person name="Novikov A."/>
            <person name="Merkel A.Y."/>
        </authorList>
    </citation>
    <scope>NUCLEOTIDE SEQUENCE [LARGE SCALE GENOMIC DNA]</scope>
    <source>
        <strain evidence="2 3">38H-sp</strain>
    </source>
</reference>
<comment type="caution">
    <text evidence="2">The sequence shown here is derived from an EMBL/GenBank/DDBJ whole genome shotgun (WGS) entry which is preliminary data.</text>
</comment>
<gene>
    <name evidence="2" type="primary">tsaB</name>
    <name evidence="2" type="ORF">WKV44_08400</name>
</gene>
<proteinExistence type="predicted"/>
<dbReference type="NCBIfam" id="TIGR03725">
    <property type="entry name" value="T6A_YeaZ"/>
    <property type="match status" value="1"/>
</dbReference>
<dbReference type="InterPro" id="IPR022496">
    <property type="entry name" value="T6A_TsaB"/>
</dbReference>
<keyword evidence="2" id="KW-0012">Acyltransferase</keyword>
<evidence type="ECO:0000313" key="2">
    <source>
        <dbReference type="EMBL" id="MEM5948564.1"/>
    </source>
</evidence>
<keyword evidence="2" id="KW-0808">Transferase</keyword>